<comment type="subcellular location">
    <subcellularLocation>
        <location evidence="1 8">Cell membrane</location>
        <topology evidence="1 8">Multi-pass membrane protein</topology>
    </subcellularLocation>
</comment>
<sequence>MSIDQKIDAMFKSFADVSEAILFYGVKFNVPDAAGVMVEKSFPLILIWLMAAGLFFTAYLWFPNLRYFWHSFNVVRGKHEEPDAEGQINNFQALMASLAGTVGLGNIAGVAVAVSVGGPGAVVWMVMMAFIGMSTKFAEVTAGVKYRRCFVNARGEKDVSGGPMYYLQDIFSSRGKPKLGKILAIVFALCCIGGAIGGGNMFQANQTYIQFLNASGGDASWLAGKGWMFGIVLSILTGIVIIGGIKSIANVSSMLVPVMAILYLLAGFFVIIMNFDQVPEALGIIFKEAFTPTAGLAGLAGAMLTGIQRASFSNEAGLGSAAIVQSCARTQEPVRQGIAAMMGPFIDTVIICLMTALVIVITGVYESGQGMAGVELTSNAFASEIPWAPWMLAFTVFMFAYSTLIGWGYYGVKASTFIFGEKPIVEMTFKIVFCLFVIVGCAADLTNVIRFTDSMILSMAFPNLIGLYVMAPELKRDLQAYVSKYLSKQSK</sequence>
<feature type="transmembrane region" description="Helical" evidence="8">
    <location>
        <begin position="254"/>
        <end position="275"/>
    </location>
</feature>
<dbReference type="PANTHER" id="PTHR30330:SF3">
    <property type="entry name" value="TRANSCRIPTIONAL REGULATOR, LRP FAMILY"/>
    <property type="match status" value="1"/>
</dbReference>
<comment type="similarity">
    <text evidence="2 8">Belongs to the alanine or glycine:cation symporter (AGCS) (TC 2.A.25) family.</text>
</comment>
<evidence type="ECO:0000256" key="2">
    <source>
        <dbReference type="ARBA" id="ARBA00009261"/>
    </source>
</evidence>
<dbReference type="Proteomes" id="UP000595362">
    <property type="component" value="Chromosome"/>
</dbReference>
<feature type="transmembrane region" description="Helical" evidence="8">
    <location>
        <begin position="182"/>
        <end position="202"/>
    </location>
</feature>
<evidence type="ECO:0000256" key="4">
    <source>
        <dbReference type="ARBA" id="ARBA00022475"/>
    </source>
</evidence>
<feature type="transmembrane region" description="Helical" evidence="8">
    <location>
        <begin position="385"/>
        <end position="410"/>
    </location>
</feature>
<name>A0A7T5R0Y0_9BACT</name>
<feature type="transmembrane region" description="Helical" evidence="8">
    <location>
        <begin position="281"/>
        <end position="304"/>
    </location>
</feature>
<keyword evidence="6 8" id="KW-1133">Transmembrane helix</keyword>
<keyword evidence="5 8" id="KW-0812">Transmembrane</keyword>
<keyword evidence="7 8" id="KW-0472">Membrane</keyword>
<feature type="transmembrane region" description="Helical" evidence="8">
    <location>
        <begin position="107"/>
        <end position="131"/>
    </location>
</feature>
<feature type="transmembrane region" description="Helical" evidence="8">
    <location>
        <begin position="431"/>
        <end position="449"/>
    </location>
</feature>
<proteinExistence type="inferred from homology"/>
<organism evidence="9 10">
    <name type="scientific">Micavibrio aeruginosavorus</name>
    <dbReference type="NCBI Taxonomy" id="349221"/>
    <lineage>
        <taxon>Bacteria</taxon>
        <taxon>Pseudomonadati</taxon>
        <taxon>Bdellovibrionota</taxon>
        <taxon>Bdellovibrionia</taxon>
        <taxon>Bdellovibrionales</taxon>
        <taxon>Pseudobdellovibrionaceae</taxon>
        <taxon>Micavibrio</taxon>
    </lineage>
</organism>
<feature type="transmembrane region" description="Helical" evidence="8">
    <location>
        <begin position="345"/>
        <end position="365"/>
    </location>
</feature>
<dbReference type="AlphaFoldDB" id="A0A7T5R0Y0"/>
<reference evidence="9 10" key="1">
    <citation type="submission" date="2020-07" db="EMBL/GenBank/DDBJ databases">
        <title>Huge and variable diversity of episymbiotic CPR bacteria and DPANN archaea in groundwater ecosystems.</title>
        <authorList>
            <person name="He C.Y."/>
            <person name="Keren R."/>
            <person name="Whittaker M."/>
            <person name="Farag I.F."/>
            <person name="Doudna J."/>
            <person name="Cate J.H.D."/>
            <person name="Banfield J.F."/>
        </authorList>
    </citation>
    <scope>NUCLEOTIDE SEQUENCE [LARGE SCALE GENOMIC DNA]</scope>
    <source>
        <strain evidence="9">NC_groundwater_70_Ag_B-0.1um_54_66</strain>
    </source>
</reference>
<protein>
    <submittedName>
        <fullName evidence="9">Alanine:cation symporter family protein</fullName>
    </submittedName>
</protein>
<evidence type="ECO:0000256" key="1">
    <source>
        <dbReference type="ARBA" id="ARBA00004651"/>
    </source>
</evidence>
<dbReference type="NCBIfam" id="TIGR00835">
    <property type="entry name" value="agcS"/>
    <property type="match status" value="1"/>
</dbReference>
<dbReference type="InterPro" id="IPR001463">
    <property type="entry name" value="Na/Ala_symport"/>
</dbReference>
<gene>
    <name evidence="9" type="ORF">HYS17_08165</name>
</gene>
<evidence type="ECO:0000313" key="10">
    <source>
        <dbReference type="Proteomes" id="UP000595362"/>
    </source>
</evidence>
<feature type="transmembrane region" description="Helical" evidence="8">
    <location>
        <begin position="42"/>
        <end position="62"/>
    </location>
</feature>
<feature type="transmembrane region" description="Helical" evidence="8">
    <location>
        <begin position="222"/>
        <end position="242"/>
    </location>
</feature>
<dbReference type="EMBL" id="CP066681">
    <property type="protein sequence ID" value="QQG35503.1"/>
    <property type="molecule type" value="Genomic_DNA"/>
</dbReference>
<dbReference type="PANTHER" id="PTHR30330">
    <property type="entry name" value="AGSS FAMILY TRANSPORTER, SODIUM-ALANINE"/>
    <property type="match status" value="1"/>
</dbReference>
<keyword evidence="8" id="KW-0769">Symport</keyword>
<dbReference type="PRINTS" id="PR00175">
    <property type="entry name" value="NAALASMPORT"/>
</dbReference>
<keyword evidence="4 8" id="KW-1003">Cell membrane</keyword>
<evidence type="ECO:0000256" key="3">
    <source>
        <dbReference type="ARBA" id="ARBA00022448"/>
    </source>
</evidence>
<keyword evidence="3 8" id="KW-0813">Transport</keyword>
<dbReference type="GO" id="GO:0005283">
    <property type="term" value="F:amino acid:sodium symporter activity"/>
    <property type="evidence" value="ECO:0007669"/>
    <property type="project" value="InterPro"/>
</dbReference>
<evidence type="ECO:0000313" key="9">
    <source>
        <dbReference type="EMBL" id="QQG35503.1"/>
    </source>
</evidence>
<dbReference type="GO" id="GO:0005886">
    <property type="term" value="C:plasma membrane"/>
    <property type="evidence" value="ECO:0007669"/>
    <property type="project" value="UniProtKB-SubCell"/>
</dbReference>
<evidence type="ECO:0000256" key="5">
    <source>
        <dbReference type="ARBA" id="ARBA00022692"/>
    </source>
</evidence>
<accession>A0A7T5R0Y0</accession>
<evidence type="ECO:0000256" key="7">
    <source>
        <dbReference type="ARBA" id="ARBA00023136"/>
    </source>
</evidence>
<dbReference type="Pfam" id="PF01235">
    <property type="entry name" value="Na_Ala_symp"/>
    <property type="match status" value="1"/>
</dbReference>
<evidence type="ECO:0000256" key="6">
    <source>
        <dbReference type="ARBA" id="ARBA00022989"/>
    </source>
</evidence>
<evidence type="ECO:0000256" key="8">
    <source>
        <dbReference type="RuleBase" id="RU363064"/>
    </source>
</evidence>